<feature type="coiled-coil region" evidence="3">
    <location>
        <begin position="232"/>
        <end position="259"/>
    </location>
</feature>
<dbReference type="InterPro" id="IPR011250">
    <property type="entry name" value="OMP/PagP_B-barrel"/>
</dbReference>
<dbReference type="InterPro" id="IPR036737">
    <property type="entry name" value="OmpA-like_sf"/>
</dbReference>
<dbReference type="RefSeq" id="WP_034528676.1">
    <property type="nucleotide sequence ID" value="NZ_JNHN01000170.1"/>
</dbReference>
<dbReference type="PANTHER" id="PTHR30329:SF21">
    <property type="entry name" value="LIPOPROTEIN YIAD-RELATED"/>
    <property type="match status" value="1"/>
</dbReference>
<dbReference type="PANTHER" id="PTHR30329">
    <property type="entry name" value="STATOR ELEMENT OF FLAGELLAR MOTOR COMPLEX"/>
    <property type="match status" value="1"/>
</dbReference>
<dbReference type="PATRIC" id="fig|1339349.3.peg.1838"/>
<dbReference type="InterPro" id="IPR006665">
    <property type="entry name" value="OmpA-like"/>
</dbReference>
<evidence type="ECO:0000259" key="5">
    <source>
        <dbReference type="PROSITE" id="PS51123"/>
    </source>
</evidence>
<keyword evidence="1 4" id="KW-0732">Signal</keyword>
<dbReference type="SUPFAM" id="SSF56925">
    <property type="entry name" value="OMPA-like"/>
    <property type="match status" value="1"/>
</dbReference>
<keyword evidence="2" id="KW-0472">Membrane</keyword>
<sequence>MKSKLMIASLLLAGACAANLSAQEKTNYYTPKWSDNIFVSVGGGIHAINNDGFNKIAPHFSVSVGKLITPTWGVRAQVNGITQHLCLDDAYWEHNKTYVGGNIDAMINLSTLFAGVNPNRFFEVYGFLGPQISVAKSQNVDVTISADGTSQSMTPAGEAEMRARIGASAGLGLKFNINTKWAIDVEARGAIAPSIFGNISSHRKAEGTGMLTAGVSYIFGGKKFVKASNIDEDAINAEINRYRSELAQAQADLANCKNALANAKPEVKEVTKEVEVAGPRAIFFKIGSARLDDYGKVNIQLAAKILKANPDRKYKVAGYCDKATGSASWNQKLSEKRAQVVYDALIAEGVSKDQLELVGFGGTENMFGKNFLNRVVILE</sequence>
<evidence type="ECO:0000256" key="3">
    <source>
        <dbReference type="SAM" id="Coils"/>
    </source>
</evidence>
<dbReference type="InterPro" id="IPR027385">
    <property type="entry name" value="Beta-barrel_OMP"/>
</dbReference>
<dbReference type="AlphaFoldDB" id="A0A078S323"/>
<evidence type="ECO:0000313" key="6">
    <source>
        <dbReference type="EMBL" id="KDS51276.1"/>
    </source>
</evidence>
<dbReference type="Pfam" id="PF13505">
    <property type="entry name" value="OMP_b-brl"/>
    <property type="match status" value="1"/>
</dbReference>
<gene>
    <name evidence="6" type="ORF">M094_0586</name>
</gene>
<dbReference type="PROSITE" id="PS51257">
    <property type="entry name" value="PROKAR_LIPOPROTEIN"/>
    <property type="match status" value="1"/>
</dbReference>
<dbReference type="Proteomes" id="UP000028013">
    <property type="component" value="Unassembled WGS sequence"/>
</dbReference>
<feature type="signal peptide" evidence="4">
    <location>
        <begin position="1"/>
        <end position="22"/>
    </location>
</feature>
<dbReference type="Pfam" id="PF00691">
    <property type="entry name" value="OmpA"/>
    <property type="match status" value="1"/>
</dbReference>
<dbReference type="PROSITE" id="PS51123">
    <property type="entry name" value="OMPA_2"/>
    <property type="match status" value="1"/>
</dbReference>
<dbReference type="Gene3D" id="3.30.1330.60">
    <property type="entry name" value="OmpA-like domain"/>
    <property type="match status" value="1"/>
</dbReference>
<proteinExistence type="predicted"/>
<evidence type="ECO:0000256" key="4">
    <source>
        <dbReference type="SAM" id="SignalP"/>
    </source>
</evidence>
<feature type="domain" description="OmpA-like" evidence="5">
    <location>
        <begin position="271"/>
        <end position="379"/>
    </location>
</feature>
<evidence type="ECO:0000313" key="7">
    <source>
        <dbReference type="Proteomes" id="UP000028013"/>
    </source>
</evidence>
<reference evidence="6 7" key="1">
    <citation type="submission" date="2014-04" db="EMBL/GenBank/DDBJ databases">
        <authorList>
            <person name="Sears C."/>
            <person name="Carroll K."/>
            <person name="Sack B.R."/>
            <person name="Qadri F."/>
            <person name="Myers L.L."/>
            <person name="Chung G.-T."/>
            <person name="Escheverria P."/>
            <person name="Fraser C.M."/>
            <person name="Sadzewicz L."/>
            <person name="Shefchek K.A."/>
            <person name="Tallon L."/>
            <person name="Das S.P."/>
            <person name="Daugherty S."/>
            <person name="Mongodin E.F."/>
        </authorList>
    </citation>
    <scope>NUCLEOTIDE SEQUENCE [LARGE SCALE GENOMIC DNA]</scope>
    <source>
        <strain evidence="6 7">3978 T3 ii</strain>
    </source>
</reference>
<accession>A0A078S323</accession>
<protein>
    <submittedName>
        <fullName evidence="6">Outer membrane beta-barrel domain protein</fullName>
    </submittedName>
</protein>
<keyword evidence="3" id="KW-0175">Coiled coil</keyword>
<feature type="chain" id="PRO_5001744818" evidence="4">
    <location>
        <begin position="23"/>
        <end position="379"/>
    </location>
</feature>
<comment type="caution">
    <text evidence="6">The sequence shown here is derived from an EMBL/GenBank/DDBJ whole genome shotgun (WGS) entry which is preliminary data.</text>
</comment>
<name>A0A078S323_BACUN</name>
<dbReference type="CDD" id="cd07185">
    <property type="entry name" value="OmpA_C-like"/>
    <property type="match status" value="1"/>
</dbReference>
<dbReference type="EMBL" id="JNHN01000170">
    <property type="protein sequence ID" value="KDS51276.1"/>
    <property type="molecule type" value="Genomic_DNA"/>
</dbReference>
<dbReference type="SUPFAM" id="SSF103088">
    <property type="entry name" value="OmpA-like"/>
    <property type="match status" value="1"/>
</dbReference>
<evidence type="ECO:0000256" key="1">
    <source>
        <dbReference type="ARBA" id="ARBA00022729"/>
    </source>
</evidence>
<organism evidence="6 7">
    <name type="scientific">Bacteroides uniformis str. 3978 T3 ii</name>
    <dbReference type="NCBI Taxonomy" id="1339349"/>
    <lineage>
        <taxon>Bacteria</taxon>
        <taxon>Pseudomonadati</taxon>
        <taxon>Bacteroidota</taxon>
        <taxon>Bacteroidia</taxon>
        <taxon>Bacteroidales</taxon>
        <taxon>Bacteroidaceae</taxon>
        <taxon>Bacteroides</taxon>
    </lineage>
</organism>
<evidence type="ECO:0000256" key="2">
    <source>
        <dbReference type="PROSITE-ProRule" id="PRU00473"/>
    </source>
</evidence>
<dbReference type="GO" id="GO:0016020">
    <property type="term" value="C:membrane"/>
    <property type="evidence" value="ECO:0007669"/>
    <property type="project" value="UniProtKB-UniRule"/>
</dbReference>
<dbReference type="InterPro" id="IPR050330">
    <property type="entry name" value="Bact_OuterMem_StrucFunc"/>
</dbReference>